<dbReference type="AlphaFoldDB" id="A0A147I7K0"/>
<organism evidence="3 4">
    <name type="scientific">Sphingomonas endophytica</name>
    <dbReference type="NCBI Taxonomy" id="869719"/>
    <lineage>
        <taxon>Bacteria</taxon>
        <taxon>Pseudomonadati</taxon>
        <taxon>Pseudomonadota</taxon>
        <taxon>Alphaproteobacteria</taxon>
        <taxon>Sphingomonadales</taxon>
        <taxon>Sphingomonadaceae</taxon>
        <taxon>Sphingomonas</taxon>
    </lineage>
</organism>
<evidence type="ECO:0000313" key="4">
    <source>
        <dbReference type="Proteomes" id="UP000074310"/>
    </source>
</evidence>
<evidence type="ECO:0000313" key="3">
    <source>
        <dbReference type="EMBL" id="KTT74992.1"/>
    </source>
</evidence>
<proteinExistence type="predicted"/>
<feature type="domain" description="DUF2059" evidence="2">
    <location>
        <begin position="112"/>
        <end position="165"/>
    </location>
</feature>
<evidence type="ECO:0000256" key="1">
    <source>
        <dbReference type="SAM" id="SignalP"/>
    </source>
</evidence>
<reference evidence="3 4" key="1">
    <citation type="journal article" date="2016" name="Front. Microbiol.">
        <title>Genomic Resource of Rice Seed Associated Bacteria.</title>
        <authorList>
            <person name="Midha S."/>
            <person name="Bansal K."/>
            <person name="Sharma S."/>
            <person name="Kumar N."/>
            <person name="Patil P.P."/>
            <person name="Chaudhry V."/>
            <person name="Patil P.B."/>
        </authorList>
    </citation>
    <scope>NUCLEOTIDE SEQUENCE [LARGE SCALE GENOMIC DNA]</scope>
    <source>
        <strain evidence="3 4">NS334</strain>
    </source>
</reference>
<dbReference type="RefSeq" id="WP_058754659.1">
    <property type="nucleotide sequence ID" value="NZ_LDTB01000009.1"/>
</dbReference>
<dbReference type="EMBL" id="LDTB01000009">
    <property type="protein sequence ID" value="KTT74992.1"/>
    <property type="molecule type" value="Genomic_DNA"/>
</dbReference>
<gene>
    <name evidence="3" type="ORF">NS334_03820</name>
</gene>
<dbReference type="InterPro" id="IPR018637">
    <property type="entry name" value="DUF2059"/>
</dbReference>
<comment type="caution">
    <text evidence="3">The sequence shown here is derived from an EMBL/GenBank/DDBJ whole genome shotgun (WGS) entry which is preliminary data.</text>
</comment>
<dbReference type="Pfam" id="PF09832">
    <property type="entry name" value="DUF2059"/>
    <property type="match status" value="1"/>
</dbReference>
<protein>
    <recommendedName>
        <fullName evidence="2">DUF2059 domain-containing protein</fullName>
    </recommendedName>
</protein>
<feature type="signal peptide" evidence="1">
    <location>
        <begin position="1"/>
        <end position="19"/>
    </location>
</feature>
<sequence length="192" mass="20992">MMRILLAAAIALSPAAAIAQTPASAPATAVDPARLAAATELLDVLFPPATRVQMMDGMMAPLMINLRQGFMQNPQFAAEMTKNPKVKAAFDRFVDAQFGRSMEMIRTSLPGMFDAIARAYARRFDVAQMGEVERFFRTPTGKTYMQASLTIMADPDVAAFQRKMMADAMTRTQADTAAFVKEVAAIQQSEKK</sequence>
<feature type="chain" id="PRO_5007548358" description="DUF2059 domain-containing protein" evidence="1">
    <location>
        <begin position="20"/>
        <end position="192"/>
    </location>
</feature>
<dbReference type="OrthoDB" id="7409988at2"/>
<keyword evidence="1" id="KW-0732">Signal</keyword>
<accession>A0A147I7K0</accession>
<name>A0A147I7K0_9SPHN</name>
<dbReference type="PATRIC" id="fig|869719.3.peg.3606"/>
<dbReference type="Proteomes" id="UP000074310">
    <property type="component" value="Unassembled WGS sequence"/>
</dbReference>
<evidence type="ECO:0000259" key="2">
    <source>
        <dbReference type="Pfam" id="PF09832"/>
    </source>
</evidence>
<keyword evidence="4" id="KW-1185">Reference proteome</keyword>